<dbReference type="InterPro" id="IPR005467">
    <property type="entry name" value="His_kinase_dom"/>
</dbReference>
<proteinExistence type="predicted"/>
<feature type="domain" description="Histidine kinase" evidence="9">
    <location>
        <begin position="347"/>
        <end position="565"/>
    </location>
</feature>
<dbReference type="PROSITE" id="PS50113">
    <property type="entry name" value="PAC"/>
    <property type="match status" value="1"/>
</dbReference>
<keyword evidence="7" id="KW-0902">Two-component regulatory system</keyword>
<evidence type="ECO:0000256" key="6">
    <source>
        <dbReference type="ARBA" id="ARBA00022777"/>
    </source>
</evidence>
<dbReference type="Gene3D" id="2.10.70.100">
    <property type="match status" value="1"/>
</dbReference>
<evidence type="ECO:0000256" key="7">
    <source>
        <dbReference type="ARBA" id="ARBA00023012"/>
    </source>
</evidence>
<dbReference type="Proteomes" id="UP001149140">
    <property type="component" value="Unassembled WGS sequence"/>
</dbReference>
<dbReference type="SMART" id="SM00387">
    <property type="entry name" value="HATPase_c"/>
    <property type="match status" value="1"/>
</dbReference>
<evidence type="ECO:0000256" key="5">
    <source>
        <dbReference type="ARBA" id="ARBA00022679"/>
    </source>
</evidence>
<comment type="subcellular location">
    <subcellularLocation>
        <location evidence="2">Cell membrane</location>
    </subcellularLocation>
</comment>
<dbReference type="SUPFAM" id="SSF52172">
    <property type="entry name" value="CheY-like"/>
    <property type="match status" value="1"/>
</dbReference>
<dbReference type="PROSITE" id="PS50110">
    <property type="entry name" value="RESPONSE_REGULATORY"/>
    <property type="match status" value="1"/>
</dbReference>
<keyword evidence="5" id="KW-0808">Transferase</keyword>
<dbReference type="SMART" id="SM00388">
    <property type="entry name" value="HisKA"/>
    <property type="match status" value="1"/>
</dbReference>
<dbReference type="InterPro" id="IPR003661">
    <property type="entry name" value="HisK_dim/P_dom"/>
</dbReference>
<comment type="caution">
    <text evidence="12">The sequence shown here is derived from an EMBL/GenBank/DDBJ whole genome shotgun (WGS) entry which is preliminary data.</text>
</comment>
<evidence type="ECO:0000256" key="3">
    <source>
        <dbReference type="ARBA" id="ARBA00012438"/>
    </source>
</evidence>
<organism evidence="12 13">
    <name type="scientific">Solirubrobacter ginsenosidimutans</name>
    <dbReference type="NCBI Taxonomy" id="490573"/>
    <lineage>
        <taxon>Bacteria</taxon>
        <taxon>Bacillati</taxon>
        <taxon>Actinomycetota</taxon>
        <taxon>Thermoleophilia</taxon>
        <taxon>Solirubrobacterales</taxon>
        <taxon>Solirubrobacteraceae</taxon>
        <taxon>Solirubrobacter</taxon>
    </lineage>
</organism>
<dbReference type="InterPro" id="IPR035965">
    <property type="entry name" value="PAS-like_dom_sf"/>
</dbReference>
<dbReference type="GO" id="GO:0005886">
    <property type="term" value="C:plasma membrane"/>
    <property type="evidence" value="ECO:0007669"/>
    <property type="project" value="UniProtKB-SubCell"/>
</dbReference>
<dbReference type="Pfam" id="PF00072">
    <property type="entry name" value="Response_reg"/>
    <property type="match status" value="1"/>
</dbReference>
<dbReference type="GO" id="GO:0000155">
    <property type="term" value="F:phosphorelay sensor kinase activity"/>
    <property type="evidence" value="ECO:0007669"/>
    <property type="project" value="InterPro"/>
</dbReference>
<dbReference type="SUPFAM" id="SSF55874">
    <property type="entry name" value="ATPase domain of HSP90 chaperone/DNA topoisomerase II/histidine kinase"/>
    <property type="match status" value="2"/>
</dbReference>
<name>A0A9X3N141_9ACTN</name>
<dbReference type="InterPro" id="IPR001932">
    <property type="entry name" value="PPM-type_phosphatase-like_dom"/>
</dbReference>
<keyword evidence="13" id="KW-1185">Reference proteome</keyword>
<evidence type="ECO:0000259" key="11">
    <source>
        <dbReference type="PROSITE" id="PS50113"/>
    </source>
</evidence>
<comment type="catalytic activity">
    <reaction evidence="1">
        <text>ATP + protein L-histidine = ADP + protein N-phospho-L-histidine.</text>
        <dbReference type="EC" id="2.7.13.3"/>
    </reaction>
</comment>
<dbReference type="InterPro" id="IPR000700">
    <property type="entry name" value="PAS-assoc_C"/>
</dbReference>
<evidence type="ECO:0000313" key="12">
    <source>
        <dbReference type="EMBL" id="MDA0166534.1"/>
    </source>
</evidence>
<accession>A0A9X3N141</accession>
<evidence type="ECO:0000313" key="13">
    <source>
        <dbReference type="Proteomes" id="UP001149140"/>
    </source>
</evidence>
<dbReference type="PROSITE" id="PS50109">
    <property type="entry name" value="HIS_KIN"/>
    <property type="match status" value="1"/>
</dbReference>
<gene>
    <name evidence="12" type="ORF">OM076_40095</name>
</gene>
<dbReference type="Gene3D" id="3.30.450.20">
    <property type="entry name" value="PAS domain"/>
    <property type="match status" value="2"/>
</dbReference>
<dbReference type="RefSeq" id="WP_270045792.1">
    <property type="nucleotide sequence ID" value="NZ_JAPDOD010000068.1"/>
</dbReference>
<dbReference type="CDD" id="cd00130">
    <property type="entry name" value="PAS"/>
    <property type="match status" value="1"/>
</dbReference>
<dbReference type="SUPFAM" id="SSF81606">
    <property type="entry name" value="PP2C-like"/>
    <property type="match status" value="1"/>
</dbReference>
<dbReference type="Gene3D" id="3.30.565.10">
    <property type="entry name" value="Histidine kinase-like ATPase, C-terminal domain"/>
    <property type="match status" value="2"/>
</dbReference>
<dbReference type="Pfam" id="PF02518">
    <property type="entry name" value="HATPase_c"/>
    <property type="match status" value="1"/>
</dbReference>
<dbReference type="PANTHER" id="PTHR43547">
    <property type="entry name" value="TWO-COMPONENT HISTIDINE KINASE"/>
    <property type="match status" value="1"/>
</dbReference>
<feature type="domain" description="PAC" evidence="11">
    <location>
        <begin position="821"/>
        <end position="873"/>
    </location>
</feature>
<dbReference type="InterPro" id="IPR011006">
    <property type="entry name" value="CheY-like_superfamily"/>
</dbReference>
<evidence type="ECO:0000256" key="2">
    <source>
        <dbReference type="ARBA" id="ARBA00004236"/>
    </source>
</evidence>
<dbReference type="InterPro" id="IPR036097">
    <property type="entry name" value="HisK_dim/P_sf"/>
</dbReference>
<dbReference type="CDD" id="cd17574">
    <property type="entry name" value="REC_OmpR"/>
    <property type="match status" value="1"/>
</dbReference>
<dbReference type="InterPro" id="IPR001789">
    <property type="entry name" value="Sig_transdc_resp-reg_receiver"/>
</dbReference>
<dbReference type="SMART" id="SM00331">
    <property type="entry name" value="PP2C_SIG"/>
    <property type="match status" value="1"/>
</dbReference>
<dbReference type="InterPro" id="IPR036890">
    <property type="entry name" value="HATPase_C_sf"/>
</dbReference>
<dbReference type="Gene3D" id="1.10.287.130">
    <property type="match status" value="1"/>
</dbReference>
<dbReference type="SUPFAM" id="SSF55785">
    <property type="entry name" value="PYP-like sensor domain (PAS domain)"/>
    <property type="match status" value="1"/>
</dbReference>
<keyword evidence="4 8" id="KW-0597">Phosphoprotein</keyword>
<dbReference type="Pfam" id="PF00512">
    <property type="entry name" value="HisKA"/>
    <property type="match status" value="1"/>
</dbReference>
<dbReference type="EC" id="2.7.13.3" evidence="3"/>
<dbReference type="Pfam" id="PF13581">
    <property type="entry name" value="HATPase_c_2"/>
    <property type="match status" value="1"/>
</dbReference>
<dbReference type="PRINTS" id="PR00344">
    <property type="entry name" value="BCTRLSENSOR"/>
</dbReference>
<reference evidence="12" key="1">
    <citation type="submission" date="2022-10" db="EMBL/GenBank/DDBJ databases">
        <title>The WGS of Solirubrobacter ginsenosidimutans DSM 21036.</title>
        <authorList>
            <person name="Jiang Z."/>
        </authorList>
    </citation>
    <scope>NUCLEOTIDE SEQUENCE</scope>
    <source>
        <strain evidence="12">DSM 21036</strain>
    </source>
</reference>
<dbReference type="CDD" id="cd00082">
    <property type="entry name" value="HisKA"/>
    <property type="match status" value="1"/>
</dbReference>
<dbReference type="Pfam" id="PF07228">
    <property type="entry name" value="SpoIIE"/>
    <property type="match status" value="1"/>
</dbReference>
<dbReference type="PANTHER" id="PTHR43547:SF2">
    <property type="entry name" value="HYBRID SIGNAL TRANSDUCTION HISTIDINE KINASE C"/>
    <property type="match status" value="1"/>
</dbReference>
<feature type="modified residue" description="4-aspartylphosphate" evidence="8">
    <location>
        <position position="663"/>
    </location>
</feature>
<evidence type="ECO:0000256" key="4">
    <source>
        <dbReference type="ARBA" id="ARBA00022553"/>
    </source>
</evidence>
<dbReference type="FunFam" id="1.10.287.130:FF:000045">
    <property type="entry name" value="Two-component system sensor histidine kinase/response regulator"/>
    <property type="match status" value="1"/>
</dbReference>
<dbReference type="SUPFAM" id="SSF55781">
    <property type="entry name" value="GAF domain-like"/>
    <property type="match status" value="1"/>
</dbReference>
<dbReference type="InterPro" id="IPR003594">
    <property type="entry name" value="HATPase_dom"/>
</dbReference>
<dbReference type="InterPro" id="IPR000014">
    <property type="entry name" value="PAS"/>
</dbReference>
<dbReference type="InterPro" id="IPR004358">
    <property type="entry name" value="Sig_transdc_His_kin-like_C"/>
</dbReference>
<dbReference type="Gene3D" id="3.60.40.10">
    <property type="entry name" value="PPM-type phosphatase domain"/>
    <property type="match status" value="1"/>
</dbReference>
<protein>
    <recommendedName>
        <fullName evidence="3">histidine kinase</fullName>
        <ecNumber evidence="3">2.7.13.3</ecNumber>
    </recommendedName>
</protein>
<dbReference type="EMBL" id="JAPDOD010000068">
    <property type="protein sequence ID" value="MDA0166534.1"/>
    <property type="molecule type" value="Genomic_DNA"/>
</dbReference>
<dbReference type="FunFam" id="3.30.565.10:FF:000006">
    <property type="entry name" value="Sensor histidine kinase WalK"/>
    <property type="match status" value="1"/>
</dbReference>
<dbReference type="SMART" id="SM00448">
    <property type="entry name" value="REC"/>
    <property type="match status" value="1"/>
</dbReference>
<evidence type="ECO:0000259" key="10">
    <source>
        <dbReference type="PROSITE" id="PS50110"/>
    </source>
</evidence>
<dbReference type="AlphaFoldDB" id="A0A9X3N141"/>
<feature type="domain" description="Response regulatory" evidence="10">
    <location>
        <begin position="615"/>
        <end position="730"/>
    </location>
</feature>
<dbReference type="Gene3D" id="3.40.50.2300">
    <property type="match status" value="1"/>
</dbReference>
<keyword evidence="6" id="KW-0418">Kinase</keyword>
<dbReference type="SUPFAM" id="SSF47384">
    <property type="entry name" value="Homodimeric domain of signal transducing histidine kinase"/>
    <property type="match status" value="1"/>
</dbReference>
<evidence type="ECO:0000256" key="1">
    <source>
        <dbReference type="ARBA" id="ARBA00000085"/>
    </source>
</evidence>
<dbReference type="CDD" id="cd16936">
    <property type="entry name" value="HATPase_RsbW-like"/>
    <property type="match status" value="1"/>
</dbReference>
<sequence>MTDEVGSVESGIRATLRAAGAVGHDTLAVDWEAHPLGPPEEWPRSLQTIVGVVLTSRFAMWMAWGPELTFFCNDAYRRDTLGKKYPWALGRSAREVWAEIWPDIGPRIETVMRTGIATWDEALLLFLERSGYVEETYHTFSYSPLADDDGRIAGMLCVVSEDTERVVGERRMATLRDLGTGASMLTVEEVLAAVSQPLADNAHDVPFSLIHLFGEENGEAWLGRATGISPEHPAAAASAWPVASAAAGSTELVELAFEALPTGAWDEPPVAALVLPLPQQGQGPPSGFLVAGLNRYRPLDDDYRAFLGLVAGQIAGGIASARAYGAERRRAEALAELDRAKTAFFTNVSHELRTPLTLLLGPAEDALIDTDTPLADPQRQRVDVINRNAQRLLKLVNTLLDFSRLESGQAQAHYEAVDLARYTAELASMFESAVQRAGLTLEISCPPLPEPVFVDREMWAKIVLNLVSNALKFTFEGGIAVAVSAVDGEARLTVADTGIGIPDEEQPRLFERFHRVAGVRSRSHEGSGIGLALVAELAALHGGGATVSSARGEGSTFTVTVPFGAAHLPAEDVRGASESAVTARQQAQSFLVEAMRWLGETGFAETIQVAPDAPRVLVVDDNADMRDYIATLLAGDYAVETAADGAIALERARAHPPDLVLTDVMMPNLDGFGLLAALQADPVTTSVPVIMLSARAGEEGTIEGLEAGADDYLIKPFAARELLARVAANLELERVRRTRDQLRRGQDLIDQAQRLARVGSWEIELATGAISGSDELARLVRLSAEELRSEGLENALARRIAADDLERVRAALEGGAAGRPVDLEVCLVGLDDEQPWVRVLGELERDGDGLPVRLRGSLQDITAQRAAEQAITAAAAEREAAGRERAIADELQHSLLPPMDFDPDQLEVATFYQPGVADTQVGGDWYDVIEVGAGRTALVIGDVMGRGVRAAAVMGQLRAAVRAYARLDLPPADVLEYLDGVVRELGEVQIVTCIYAIFDPRDRTLMYANAGHLPPLLAVPGAGVRRLTGAAGPPLGAGPLTLEEEQVALPVGSLLALYTDGLVERRTRNLDIGIDELAALLGHVEGSIADIPGVLVHALAPEGSDDDVAVLVATVSDQTPPPSANLSIDDDVRAVHQARSFTRGTLDEWSLPVSLARDAILLVSEMVTNAIVHGRAPIHLHLRHAREHLVVEVEDTATAVPRKLRPTTNDVHGRGLQLVAMMADEWGTRPIHDGKSVWCALELTRYG</sequence>
<evidence type="ECO:0000259" key="9">
    <source>
        <dbReference type="PROSITE" id="PS50109"/>
    </source>
</evidence>
<evidence type="ECO:0000256" key="8">
    <source>
        <dbReference type="PROSITE-ProRule" id="PRU00169"/>
    </source>
</evidence>
<dbReference type="InterPro" id="IPR036457">
    <property type="entry name" value="PPM-type-like_dom_sf"/>
</dbReference>